<proteinExistence type="predicted"/>
<sequence>MWSDHDEGERERQKERERGERREGCCLAEEEGLRSRERVNVCCEFTLRHISGTVSPNIRRDSSPLHEPSAGSSTRFLLPPPPPPPLTHSRISLPSFSTDSPRCMCPRSGRALPCPRAAPLRAAFCARTLLHAAARGRIGSPPPVRTRPPAPASALLLSNLQSLVSR</sequence>
<keyword evidence="3" id="KW-1185">Reference proteome</keyword>
<evidence type="ECO:0000313" key="3">
    <source>
        <dbReference type="Proteomes" id="UP001153269"/>
    </source>
</evidence>
<dbReference type="EMBL" id="CADEAL010004149">
    <property type="protein sequence ID" value="CAB1452940.1"/>
    <property type="molecule type" value="Genomic_DNA"/>
</dbReference>
<feature type="region of interest" description="Disordered" evidence="1">
    <location>
        <begin position="1"/>
        <end position="23"/>
    </location>
</feature>
<evidence type="ECO:0000256" key="1">
    <source>
        <dbReference type="SAM" id="MobiDB-lite"/>
    </source>
</evidence>
<gene>
    <name evidence="2" type="ORF">PLEPLA_LOCUS40690</name>
</gene>
<evidence type="ECO:0000313" key="2">
    <source>
        <dbReference type="EMBL" id="CAB1452940.1"/>
    </source>
</evidence>
<comment type="caution">
    <text evidence="2">The sequence shown here is derived from an EMBL/GenBank/DDBJ whole genome shotgun (WGS) entry which is preliminary data.</text>
</comment>
<accession>A0A9N7Z6D0</accession>
<protein>
    <submittedName>
        <fullName evidence="2">Uncharacterized protein</fullName>
    </submittedName>
</protein>
<reference evidence="2" key="1">
    <citation type="submission" date="2020-03" db="EMBL/GenBank/DDBJ databases">
        <authorList>
            <person name="Weist P."/>
        </authorList>
    </citation>
    <scope>NUCLEOTIDE SEQUENCE</scope>
</reference>
<organism evidence="2 3">
    <name type="scientific">Pleuronectes platessa</name>
    <name type="common">European plaice</name>
    <dbReference type="NCBI Taxonomy" id="8262"/>
    <lineage>
        <taxon>Eukaryota</taxon>
        <taxon>Metazoa</taxon>
        <taxon>Chordata</taxon>
        <taxon>Craniata</taxon>
        <taxon>Vertebrata</taxon>
        <taxon>Euteleostomi</taxon>
        <taxon>Actinopterygii</taxon>
        <taxon>Neopterygii</taxon>
        <taxon>Teleostei</taxon>
        <taxon>Neoteleostei</taxon>
        <taxon>Acanthomorphata</taxon>
        <taxon>Carangaria</taxon>
        <taxon>Pleuronectiformes</taxon>
        <taxon>Pleuronectoidei</taxon>
        <taxon>Pleuronectidae</taxon>
        <taxon>Pleuronectes</taxon>
    </lineage>
</organism>
<name>A0A9N7Z6D0_PLEPL</name>
<feature type="region of interest" description="Disordered" evidence="1">
    <location>
        <begin position="54"/>
        <end position="87"/>
    </location>
</feature>
<dbReference type="AlphaFoldDB" id="A0A9N7Z6D0"/>
<dbReference type="Proteomes" id="UP001153269">
    <property type="component" value="Unassembled WGS sequence"/>
</dbReference>